<sequence>MANEKAVAYAREVIALQEESARLALMVCREALAETQSEILAIILARQEELAAGHSRKAKALTKRLSAAEARAEHDAERIRQMTAAAAQRMTSLKAQEWAVQQRYRPVVSTDRPLMILPAATKTRPTSDVQEIQPDTHEAPGPSDLAVGAARAAARAAWAERKSQAVVTVEHHNRTQCKPSVRECAACLECHLKSEMVMLVCEHWYCRTSLTTAIEAAYASRRLFKCCRTLTSAPSYIASPLAANYNMLAQELTSIDPLYCSRRKCSVFLPIASRSGGDKDPGPDNIICPRCSRSTCRHCRAQKHPKSICANDVGIQQVKKLGETRGWKACPRCHHMVEKDFGCVHMTCRCGANFCYRCGGYWRKCRGAKCTFADLSTT</sequence>
<dbReference type="InterPro" id="IPR044066">
    <property type="entry name" value="TRIAD_supradom"/>
</dbReference>
<comment type="caution">
    <text evidence="11">The sequence shown here is derived from an EMBL/GenBank/DDBJ whole genome shotgun (WGS) entry which is preliminary data.</text>
</comment>
<dbReference type="OrthoDB" id="10009520at2759"/>
<dbReference type="CDD" id="cd22584">
    <property type="entry name" value="Rcat_RBR_unk"/>
    <property type="match status" value="1"/>
</dbReference>
<keyword evidence="8" id="KW-0862">Zinc</keyword>
<keyword evidence="3" id="KW-0808">Transferase</keyword>
<keyword evidence="4" id="KW-0479">Metal-binding</keyword>
<dbReference type="CDD" id="cd20335">
    <property type="entry name" value="BRcat_RBR"/>
    <property type="match status" value="1"/>
</dbReference>
<gene>
    <name evidence="11" type="ORF">K431DRAFT_305952</name>
</gene>
<evidence type="ECO:0000256" key="1">
    <source>
        <dbReference type="ARBA" id="ARBA00001798"/>
    </source>
</evidence>
<evidence type="ECO:0000256" key="4">
    <source>
        <dbReference type="ARBA" id="ARBA00022723"/>
    </source>
</evidence>
<evidence type="ECO:0000256" key="9">
    <source>
        <dbReference type="SAM" id="MobiDB-lite"/>
    </source>
</evidence>
<evidence type="ECO:0000313" key="12">
    <source>
        <dbReference type="Proteomes" id="UP000799441"/>
    </source>
</evidence>
<feature type="domain" description="RING-type" evidence="10">
    <location>
        <begin position="180"/>
        <end position="374"/>
    </location>
</feature>
<evidence type="ECO:0000256" key="8">
    <source>
        <dbReference type="ARBA" id="ARBA00022833"/>
    </source>
</evidence>
<feature type="region of interest" description="Disordered" evidence="9">
    <location>
        <begin position="122"/>
        <end position="144"/>
    </location>
</feature>
<dbReference type="GO" id="GO:0061630">
    <property type="term" value="F:ubiquitin protein ligase activity"/>
    <property type="evidence" value="ECO:0007669"/>
    <property type="project" value="UniProtKB-EC"/>
</dbReference>
<dbReference type="Proteomes" id="UP000799441">
    <property type="component" value="Unassembled WGS sequence"/>
</dbReference>
<protein>
    <recommendedName>
        <fullName evidence="2">RBR-type E3 ubiquitin transferase</fullName>
        <ecNumber evidence="2">2.3.2.31</ecNumber>
    </recommendedName>
</protein>
<dbReference type="InterPro" id="IPR031127">
    <property type="entry name" value="E3_UB_ligase_RBR"/>
</dbReference>
<evidence type="ECO:0000256" key="3">
    <source>
        <dbReference type="ARBA" id="ARBA00022679"/>
    </source>
</evidence>
<accession>A0A9P4Q0W1</accession>
<comment type="catalytic activity">
    <reaction evidence="1">
        <text>[E2 ubiquitin-conjugating enzyme]-S-ubiquitinyl-L-cysteine + [acceptor protein]-L-lysine = [E2 ubiquitin-conjugating enzyme]-L-cysteine + [acceptor protein]-N(6)-ubiquitinyl-L-lysine.</text>
        <dbReference type="EC" id="2.3.2.31"/>
    </reaction>
</comment>
<keyword evidence="6" id="KW-0863">Zinc-finger</keyword>
<dbReference type="GO" id="GO:0016567">
    <property type="term" value="P:protein ubiquitination"/>
    <property type="evidence" value="ECO:0007669"/>
    <property type="project" value="InterPro"/>
</dbReference>
<name>A0A9P4Q0W1_9PEZI</name>
<dbReference type="InterPro" id="IPR002867">
    <property type="entry name" value="IBR_dom"/>
</dbReference>
<dbReference type="Gene3D" id="1.20.120.1750">
    <property type="match status" value="1"/>
</dbReference>
<keyword evidence="12" id="KW-1185">Reference proteome</keyword>
<organism evidence="11 12">
    <name type="scientific">Polychaeton citri CBS 116435</name>
    <dbReference type="NCBI Taxonomy" id="1314669"/>
    <lineage>
        <taxon>Eukaryota</taxon>
        <taxon>Fungi</taxon>
        <taxon>Dikarya</taxon>
        <taxon>Ascomycota</taxon>
        <taxon>Pezizomycotina</taxon>
        <taxon>Dothideomycetes</taxon>
        <taxon>Dothideomycetidae</taxon>
        <taxon>Capnodiales</taxon>
        <taxon>Capnodiaceae</taxon>
        <taxon>Polychaeton</taxon>
    </lineage>
</organism>
<dbReference type="PANTHER" id="PTHR11685">
    <property type="entry name" value="RBR FAMILY RING FINGER AND IBR DOMAIN-CONTAINING"/>
    <property type="match status" value="1"/>
</dbReference>
<keyword evidence="7" id="KW-0833">Ubl conjugation pathway</keyword>
<dbReference type="Pfam" id="PF01485">
    <property type="entry name" value="IBR"/>
    <property type="match status" value="2"/>
</dbReference>
<dbReference type="EC" id="2.3.2.31" evidence="2"/>
<dbReference type="GO" id="GO:0008270">
    <property type="term" value="F:zinc ion binding"/>
    <property type="evidence" value="ECO:0007669"/>
    <property type="project" value="UniProtKB-KW"/>
</dbReference>
<evidence type="ECO:0000256" key="6">
    <source>
        <dbReference type="ARBA" id="ARBA00022771"/>
    </source>
</evidence>
<proteinExistence type="predicted"/>
<dbReference type="SUPFAM" id="SSF57850">
    <property type="entry name" value="RING/U-box"/>
    <property type="match status" value="1"/>
</dbReference>
<reference evidence="11" key="1">
    <citation type="journal article" date="2020" name="Stud. Mycol.">
        <title>101 Dothideomycetes genomes: a test case for predicting lifestyles and emergence of pathogens.</title>
        <authorList>
            <person name="Haridas S."/>
            <person name="Albert R."/>
            <person name="Binder M."/>
            <person name="Bloem J."/>
            <person name="Labutti K."/>
            <person name="Salamov A."/>
            <person name="Andreopoulos B."/>
            <person name="Baker S."/>
            <person name="Barry K."/>
            <person name="Bills G."/>
            <person name="Bluhm B."/>
            <person name="Cannon C."/>
            <person name="Castanera R."/>
            <person name="Culley D."/>
            <person name="Daum C."/>
            <person name="Ezra D."/>
            <person name="Gonzalez J."/>
            <person name="Henrissat B."/>
            <person name="Kuo A."/>
            <person name="Liang C."/>
            <person name="Lipzen A."/>
            <person name="Lutzoni F."/>
            <person name="Magnuson J."/>
            <person name="Mondo S."/>
            <person name="Nolan M."/>
            <person name="Ohm R."/>
            <person name="Pangilinan J."/>
            <person name="Park H.-J."/>
            <person name="Ramirez L."/>
            <person name="Alfaro M."/>
            <person name="Sun H."/>
            <person name="Tritt A."/>
            <person name="Yoshinaga Y."/>
            <person name="Zwiers L.-H."/>
            <person name="Turgeon B."/>
            <person name="Goodwin S."/>
            <person name="Spatafora J."/>
            <person name="Crous P."/>
            <person name="Grigoriev I."/>
        </authorList>
    </citation>
    <scope>NUCLEOTIDE SEQUENCE</scope>
    <source>
        <strain evidence="11">CBS 116435</strain>
    </source>
</reference>
<evidence type="ECO:0000313" key="11">
    <source>
        <dbReference type="EMBL" id="KAF2718532.1"/>
    </source>
</evidence>
<dbReference type="PROSITE" id="PS51873">
    <property type="entry name" value="TRIAD"/>
    <property type="match status" value="1"/>
</dbReference>
<evidence type="ECO:0000259" key="10">
    <source>
        <dbReference type="PROSITE" id="PS51873"/>
    </source>
</evidence>
<evidence type="ECO:0000256" key="5">
    <source>
        <dbReference type="ARBA" id="ARBA00022737"/>
    </source>
</evidence>
<dbReference type="EMBL" id="MU003823">
    <property type="protein sequence ID" value="KAF2718532.1"/>
    <property type="molecule type" value="Genomic_DNA"/>
</dbReference>
<evidence type="ECO:0000256" key="2">
    <source>
        <dbReference type="ARBA" id="ARBA00012251"/>
    </source>
</evidence>
<keyword evidence="5" id="KW-0677">Repeat</keyword>
<evidence type="ECO:0000256" key="7">
    <source>
        <dbReference type="ARBA" id="ARBA00022786"/>
    </source>
</evidence>
<dbReference type="AlphaFoldDB" id="A0A9P4Q0W1"/>